<evidence type="ECO:0000313" key="2">
    <source>
        <dbReference type="EMBL" id="MFC0559274.1"/>
    </source>
</evidence>
<name>A0ABV6NES5_9BACI</name>
<dbReference type="PROSITE" id="PS50965">
    <property type="entry name" value="NERD"/>
    <property type="match status" value="1"/>
</dbReference>
<protein>
    <submittedName>
        <fullName evidence="2">Nuclease-related domain-containing protein</fullName>
    </submittedName>
</protein>
<keyword evidence="3" id="KW-1185">Reference proteome</keyword>
<gene>
    <name evidence="2" type="ORF">ACFFH4_09470</name>
</gene>
<dbReference type="EMBL" id="JBHLTR010000013">
    <property type="protein sequence ID" value="MFC0559274.1"/>
    <property type="molecule type" value="Genomic_DNA"/>
</dbReference>
<accession>A0ABV6NES5</accession>
<dbReference type="RefSeq" id="WP_273841945.1">
    <property type="nucleotide sequence ID" value="NZ_JAQQWT010000004.1"/>
</dbReference>
<proteinExistence type="predicted"/>
<dbReference type="Pfam" id="PF08378">
    <property type="entry name" value="NERD"/>
    <property type="match status" value="1"/>
</dbReference>
<reference evidence="2 3" key="1">
    <citation type="submission" date="2024-09" db="EMBL/GenBank/DDBJ databases">
        <authorList>
            <person name="Sun Q."/>
            <person name="Mori K."/>
        </authorList>
    </citation>
    <scope>NUCLEOTIDE SEQUENCE [LARGE SCALE GENOMIC DNA]</scope>
    <source>
        <strain evidence="2 3">NCAIM B.02301</strain>
    </source>
</reference>
<evidence type="ECO:0000259" key="1">
    <source>
        <dbReference type="PROSITE" id="PS50965"/>
    </source>
</evidence>
<evidence type="ECO:0000313" key="3">
    <source>
        <dbReference type="Proteomes" id="UP001589833"/>
    </source>
</evidence>
<sequence length="327" mass="37785">MIIKKRETTLAIEKLQALLRRLPSHHPLLPEIADELSNRLAGESGENSIDYPLSFLPSEDYFIFHGLRLFHEPHFFQMDTLIVTRKFLLVIEVKNISGLLYFDQHLQQLIRTKKDGVRQIFSDPILQVKRQKSLLEGWLVRNHFPPIPVTSLVIMSNPLTAISSNLEHRELSQLVTHRDSLPDRVTRLSEEFLGKDLPLHDFKRLLMTLQKQHTPLDPAILTQFKLTTDDLKEGVLCPSCSYSPLPRVYGSWHCPRCQVKHKDAHVKALKDYALLFGTQITNREARKYLKLESDALVKRILNKVGRKHKGITKGSVYDLSHLRKESE</sequence>
<organism evidence="2 3">
    <name type="scientific">Halalkalibacter alkalisediminis</name>
    <dbReference type="NCBI Taxonomy" id="935616"/>
    <lineage>
        <taxon>Bacteria</taxon>
        <taxon>Bacillati</taxon>
        <taxon>Bacillota</taxon>
        <taxon>Bacilli</taxon>
        <taxon>Bacillales</taxon>
        <taxon>Bacillaceae</taxon>
        <taxon>Halalkalibacter</taxon>
    </lineage>
</organism>
<dbReference type="Proteomes" id="UP001589833">
    <property type="component" value="Unassembled WGS sequence"/>
</dbReference>
<dbReference type="InterPro" id="IPR011528">
    <property type="entry name" value="NERD"/>
</dbReference>
<feature type="domain" description="NERD" evidence="1">
    <location>
        <begin position="41"/>
        <end position="158"/>
    </location>
</feature>
<comment type="caution">
    <text evidence="2">The sequence shown here is derived from an EMBL/GenBank/DDBJ whole genome shotgun (WGS) entry which is preliminary data.</text>
</comment>